<sequence length="467" mass="54331">MKLKKMNLSKNEKYLLVLLGVVVVFWIFNRFIFTSQRNNLQSFKDKKIEYEEKAVENSGILAREKGINEDFISLNREKDTLLLEYFPKLDQSQIIFLLNEILDDSNLEISNLNFSEPQIEEIRGIPINTMDISIPYKGKYGDLLKLMNKIEKSPRKLLITNLIIDQDEENLIGELRLKAYSSETIFEKDEDFVAIDTVLNTEKENPFKPFVEYEEVKDEDIVDMNEEKGSSEFESSGSFLPSGESQEKLNKTLVESFDEGKIYFVPSHLNTKGNVYRSRKAKEGKYSLRFEYNILAVEEENRAYLDFREKNINFKYPPDTIGFWMYSYGYSPATLGIRFEGQMGEKIDVEVLKGINWIGWRYIKAKLPEDLNIYPLKLDKMYLELVNGREDFGVILLDGMECVYPQVEEDSAYKGSYTFYIVKEGDTIESISMKYYGRTSKKKLIMNANDLSGNKDLRPGRILVIPK</sequence>
<dbReference type="AlphaFoldDB" id="A0A1M5TWG4"/>
<keyword evidence="1" id="KW-0472">Membrane</keyword>
<reference evidence="3 4" key="1">
    <citation type="submission" date="2016-11" db="EMBL/GenBank/DDBJ databases">
        <authorList>
            <person name="Jaros S."/>
            <person name="Januszkiewicz K."/>
            <person name="Wedrychowicz H."/>
        </authorList>
    </citation>
    <scope>NUCLEOTIDE SEQUENCE [LARGE SCALE GENOMIC DNA]</scope>
    <source>
        <strain evidence="3 4">DSM 13106</strain>
    </source>
</reference>
<dbReference type="Pfam" id="PF01476">
    <property type="entry name" value="LysM"/>
    <property type="match status" value="1"/>
</dbReference>
<dbReference type="STRING" id="1123281.SAMN02745180_00447"/>
<dbReference type="OrthoDB" id="1704601at2"/>
<dbReference type="InterPro" id="IPR018392">
    <property type="entry name" value="LysM"/>
</dbReference>
<dbReference type="SMART" id="SM00257">
    <property type="entry name" value="LysM"/>
    <property type="match status" value="1"/>
</dbReference>
<protein>
    <submittedName>
        <fullName evidence="3">Type IV pilus assembly protein PilO</fullName>
    </submittedName>
</protein>
<dbReference type="Proteomes" id="UP000184389">
    <property type="component" value="Unassembled WGS sequence"/>
</dbReference>
<proteinExistence type="predicted"/>
<dbReference type="RefSeq" id="WP_072743005.1">
    <property type="nucleotide sequence ID" value="NZ_FQXR01000003.1"/>
</dbReference>
<dbReference type="CDD" id="cd00118">
    <property type="entry name" value="LysM"/>
    <property type="match status" value="1"/>
</dbReference>
<dbReference type="PROSITE" id="PS51782">
    <property type="entry name" value="LYSM"/>
    <property type="match status" value="1"/>
</dbReference>
<organism evidence="3 4">
    <name type="scientific">Sporanaerobacter acetigenes DSM 13106</name>
    <dbReference type="NCBI Taxonomy" id="1123281"/>
    <lineage>
        <taxon>Bacteria</taxon>
        <taxon>Bacillati</taxon>
        <taxon>Bacillota</taxon>
        <taxon>Tissierellia</taxon>
        <taxon>Tissierellales</taxon>
        <taxon>Sporanaerobacteraceae</taxon>
        <taxon>Sporanaerobacter</taxon>
    </lineage>
</organism>
<dbReference type="InterPro" id="IPR014717">
    <property type="entry name" value="Transl_elong_EF1B/ribsomal_bS6"/>
</dbReference>
<feature type="transmembrane region" description="Helical" evidence="1">
    <location>
        <begin position="14"/>
        <end position="33"/>
    </location>
</feature>
<dbReference type="Gene3D" id="3.10.350.10">
    <property type="entry name" value="LysM domain"/>
    <property type="match status" value="1"/>
</dbReference>
<dbReference type="Gene3D" id="2.60.120.430">
    <property type="entry name" value="Galactose-binding lectin"/>
    <property type="match status" value="1"/>
</dbReference>
<evidence type="ECO:0000259" key="2">
    <source>
        <dbReference type="PROSITE" id="PS51782"/>
    </source>
</evidence>
<gene>
    <name evidence="3" type="ORF">SAMN02745180_00447</name>
</gene>
<name>A0A1M5TWG4_9FIRM</name>
<evidence type="ECO:0000313" key="3">
    <source>
        <dbReference type="EMBL" id="SHH54946.1"/>
    </source>
</evidence>
<keyword evidence="1" id="KW-0812">Transmembrane</keyword>
<keyword evidence="1" id="KW-1133">Transmembrane helix</keyword>
<evidence type="ECO:0000256" key="1">
    <source>
        <dbReference type="SAM" id="Phobius"/>
    </source>
</evidence>
<dbReference type="InterPro" id="IPR036779">
    <property type="entry name" value="LysM_dom_sf"/>
</dbReference>
<dbReference type="SUPFAM" id="SSF54106">
    <property type="entry name" value="LysM domain"/>
    <property type="match status" value="1"/>
</dbReference>
<evidence type="ECO:0000313" key="4">
    <source>
        <dbReference type="Proteomes" id="UP000184389"/>
    </source>
</evidence>
<dbReference type="EMBL" id="FQXR01000003">
    <property type="protein sequence ID" value="SHH54946.1"/>
    <property type="molecule type" value="Genomic_DNA"/>
</dbReference>
<feature type="domain" description="LysM" evidence="2">
    <location>
        <begin position="418"/>
        <end position="465"/>
    </location>
</feature>
<keyword evidence="4" id="KW-1185">Reference proteome</keyword>
<dbReference type="Gene3D" id="3.30.70.60">
    <property type="match status" value="1"/>
</dbReference>
<accession>A0A1M5TWG4</accession>